<keyword evidence="2" id="KW-1185">Reference proteome</keyword>
<evidence type="ECO:0000313" key="1">
    <source>
        <dbReference type="EMBL" id="CAJ2630766.1"/>
    </source>
</evidence>
<gene>
    <name evidence="1" type="ORF">MILVUS5_LOCUS2486</name>
</gene>
<sequence length="92" mass="10993">MDWLSFRIQSRQNEAPTLLSSRRFFQQFLVDGYTMMESERLSWITNNQSKLRVAKYRKLNDETNSGGKMGELFYLQLLLVVKDTWMDCILME</sequence>
<protein>
    <submittedName>
        <fullName evidence="1">Uncharacterized protein</fullName>
    </submittedName>
</protein>
<dbReference type="EMBL" id="CASHSV030000001">
    <property type="protein sequence ID" value="CAJ2630766.1"/>
    <property type="molecule type" value="Genomic_DNA"/>
</dbReference>
<evidence type="ECO:0000313" key="2">
    <source>
        <dbReference type="Proteomes" id="UP001177021"/>
    </source>
</evidence>
<reference evidence="1" key="1">
    <citation type="submission" date="2023-10" db="EMBL/GenBank/DDBJ databases">
        <authorList>
            <person name="Rodriguez Cubillos JULIANA M."/>
            <person name="De Vega J."/>
        </authorList>
    </citation>
    <scope>NUCLEOTIDE SEQUENCE</scope>
</reference>
<accession>A0ACB0IFH8</accession>
<dbReference type="Proteomes" id="UP001177021">
    <property type="component" value="Unassembled WGS sequence"/>
</dbReference>
<name>A0ACB0IFH8_TRIPR</name>
<comment type="caution">
    <text evidence="1">The sequence shown here is derived from an EMBL/GenBank/DDBJ whole genome shotgun (WGS) entry which is preliminary data.</text>
</comment>
<proteinExistence type="predicted"/>
<organism evidence="1 2">
    <name type="scientific">Trifolium pratense</name>
    <name type="common">Red clover</name>
    <dbReference type="NCBI Taxonomy" id="57577"/>
    <lineage>
        <taxon>Eukaryota</taxon>
        <taxon>Viridiplantae</taxon>
        <taxon>Streptophyta</taxon>
        <taxon>Embryophyta</taxon>
        <taxon>Tracheophyta</taxon>
        <taxon>Spermatophyta</taxon>
        <taxon>Magnoliopsida</taxon>
        <taxon>eudicotyledons</taxon>
        <taxon>Gunneridae</taxon>
        <taxon>Pentapetalae</taxon>
        <taxon>rosids</taxon>
        <taxon>fabids</taxon>
        <taxon>Fabales</taxon>
        <taxon>Fabaceae</taxon>
        <taxon>Papilionoideae</taxon>
        <taxon>50 kb inversion clade</taxon>
        <taxon>NPAAA clade</taxon>
        <taxon>Hologalegina</taxon>
        <taxon>IRL clade</taxon>
        <taxon>Trifolieae</taxon>
        <taxon>Trifolium</taxon>
    </lineage>
</organism>